<evidence type="ECO:0000256" key="6">
    <source>
        <dbReference type="ARBA" id="ARBA00023136"/>
    </source>
</evidence>
<keyword evidence="3" id="KW-0677">Repeat</keyword>
<dbReference type="GO" id="GO:0005886">
    <property type="term" value="C:plasma membrane"/>
    <property type="evidence" value="ECO:0007669"/>
    <property type="project" value="TreeGrafter"/>
</dbReference>
<evidence type="ECO:0000256" key="3">
    <source>
        <dbReference type="ARBA" id="ARBA00022737"/>
    </source>
</evidence>
<evidence type="ECO:0000256" key="7">
    <source>
        <dbReference type="SAM" id="Phobius"/>
    </source>
</evidence>
<dbReference type="Pfam" id="PF13962">
    <property type="entry name" value="PGG"/>
    <property type="match status" value="1"/>
</dbReference>
<keyword evidence="4 7" id="KW-1133">Transmembrane helix</keyword>
<dbReference type="PANTHER" id="PTHR24186:SF37">
    <property type="entry name" value="PGG DOMAIN-CONTAINING PROTEIN"/>
    <property type="match status" value="1"/>
</dbReference>
<evidence type="ECO:0000256" key="5">
    <source>
        <dbReference type="ARBA" id="ARBA00023043"/>
    </source>
</evidence>
<feature type="transmembrane region" description="Helical" evidence="7">
    <location>
        <begin position="143"/>
        <end position="165"/>
    </location>
</feature>
<evidence type="ECO:0000313" key="10">
    <source>
        <dbReference type="Proteomes" id="UP000327013"/>
    </source>
</evidence>
<dbReference type="OrthoDB" id="681126at2759"/>
<feature type="domain" description="PGG" evidence="8">
    <location>
        <begin position="34"/>
        <end position="130"/>
    </location>
</feature>
<feature type="transmembrane region" description="Helical" evidence="7">
    <location>
        <begin position="38"/>
        <end position="56"/>
    </location>
</feature>
<reference evidence="9 10" key="1">
    <citation type="submission" date="2019-06" db="EMBL/GenBank/DDBJ databases">
        <title>A chromosomal-level reference genome of Carpinus fangiana (Coryloideae, Betulaceae).</title>
        <authorList>
            <person name="Yang X."/>
            <person name="Wang Z."/>
            <person name="Zhang L."/>
            <person name="Hao G."/>
            <person name="Liu J."/>
            <person name="Yang Y."/>
        </authorList>
    </citation>
    <scope>NUCLEOTIDE SEQUENCE [LARGE SCALE GENOMIC DNA]</scope>
    <source>
        <strain evidence="9">Cfa_2016G</strain>
        <tissue evidence="9">Leaf</tissue>
    </source>
</reference>
<name>A0A5N6QSL9_9ROSI</name>
<dbReference type="Proteomes" id="UP000327013">
    <property type="component" value="Chromosome 2"/>
</dbReference>
<accession>A0A5N6QSL9</accession>
<evidence type="ECO:0000259" key="8">
    <source>
        <dbReference type="Pfam" id="PF13962"/>
    </source>
</evidence>
<evidence type="ECO:0000256" key="2">
    <source>
        <dbReference type="ARBA" id="ARBA00022692"/>
    </source>
</evidence>
<dbReference type="AlphaFoldDB" id="A0A5N6QSL9"/>
<evidence type="ECO:0000313" key="9">
    <source>
        <dbReference type="EMBL" id="KAE8009133.1"/>
    </source>
</evidence>
<keyword evidence="10" id="KW-1185">Reference proteome</keyword>
<organism evidence="9 10">
    <name type="scientific">Carpinus fangiana</name>
    <dbReference type="NCBI Taxonomy" id="176857"/>
    <lineage>
        <taxon>Eukaryota</taxon>
        <taxon>Viridiplantae</taxon>
        <taxon>Streptophyta</taxon>
        <taxon>Embryophyta</taxon>
        <taxon>Tracheophyta</taxon>
        <taxon>Spermatophyta</taxon>
        <taxon>Magnoliopsida</taxon>
        <taxon>eudicotyledons</taxon>
        <taxon>Gunneridae</taxon>
        <taxon>Pentapetalae</taxon>
        <taxon>rosids</taxon>
        <taxon>fabids</taxon>
        <taxon>Fagales</taxon>
        <taxon>Betulaceae</taxon>
        <taxon>Carpinus</taxon>
    </lineage>
</organism>
<sequence>MAGISRENCTFTTFLKKFITPFSPPLPLQEKLPNDMRGVILVAVALIAAATFQAGVSPPGGVWQDNNDGHIPGRAVYSSQPVPFYFFLICNTMAFSSSIYLLLYLTFGNPFFLEVLVATFSMSGTYASAVFSITPYETGTFRLIALVALLPITLRMAIYLLCWIISKSSCFAGNGCIDGCIKDVEPVNSCPVCQFCEHHTNQLVPACPNCRFCGNHEKQMVPACPDCQFCENHKSQIKIVKLPYVGAKEHTGPNTV</sequence>
<dbReference type="InterPro" id="IPR026961">
    <property type="entry name" value="PGG_dom"/>
</dbReference>
<dbReference type="EMBL" id="CM017322">
    <property type="protein sequence ID" value="KAE8009133.1"/>
    <property type="molecule type" value="Genomic_DNA"/>
</dbReference>
<comment type="subcellular location">
    <subcellularLocation>
        <location evidence="1">Membrane</location>
        <topology evidence="1">Multi-pass membrane protein</topology>
    </subcellularLocation>
</comment>
<proteinExistence type="predicted"/>
<feature type="transmembrane region" description="Helical" evidence="7">
    <location>
        <begin position="111"/>
        <end position="131"/>
    </location>
</feature>
<gene>
    <name evidence="9" type="ORF">FH972_005586</name>
</gene>
<keyword evidence="5" id="KW-0040">ANK repeat</keyword>
<feature type="transmembrane region" description="Helical" evidence="7">
    <location>
        <begin position="84"/>
        <end position="104"/>
    </location>
</feature>
<protein>
    <recommendedName>
        <fullName evidence="8">PGG domain-containing protein</fullName>
    </recommendedName>
</protein>
<keyword evidence="2 7" id="KW-0812">Transmembrane</keyword>
<evidence type="ECO:0000256" key="4">
    <source>
        <dbReference type="ARBA" id="ARBA00022989"/>
    </source>
</evidence>
<dbReference type="PANTHER" id="PTHR24186">
    <property type="entry name" value="PROTEIN PHOSPHATASE 1 REGULATORY SUBUNIT"/>
    <property type="match status" value="1"/>
</dbReference>
<evidence type="ECO:0000256" key="1">
    <source>
        <dbReference type="ARBA" id="ARBA00004141"/>
    </source>
</evidence>
<keyword evidence="6 7" id="KW-0472">Membrane</keyword>